<evidence type="ECO:0000313" key="1">
    <source>
        <dbReference type="EMBL" id="PZP48312.1"/>
    </source>
</evidence>
<dbReference type="Gene3D" id="3.50.50.60">
    <property type="entry name" value="FAD/NAD(P)-binding domain"/>
    <property type="match status" value="2"/>
</dbReference>
<name>A0A2W5GY42_9SPHI</name>
<accession>A0A2W5GY42</accession>
<reference evidence="1 2" key="1">
    <citation type="submission" date="2017-11" db="EMBL/GenBank/DDBJ databases">
        <title>Infants hospitalized years apart are colonized by the same room-sourced microbial strains.</title>
        <authorList>
            <person name="Brooks B."/>
            <person name="Olm M.R."/>
            <person name="Firek B.A."/>
            <person name="Baker R."/>
            <person name="Thomas B.C."/>
            <person name="Morowitz M.J."/>
            <person name="Banfield J.F."/>
        </authorList>
    </citation>
    <scope>NUCLEOTIDE SEQUENCE [LARGE SCALE GENOMIC DNA]</scope>
    <source>
        <strain evidence="1">S2_009_000_R2_76</strain>
    </source>
</reference>
<proteinExistence type="predicted"/>
<dbReference type="InterPro" id="IPR036188">
    <property type="entry name" value="FAD/NAD-bd_sf"/>
</dbReference>
<dbReference type="Proteomes" id="UP000249645">
    <property type="component" value="Unassembled WGS sequence"/>
</dbReference>
<dbReference type="SUPFAM" id="SSF51905">
    <property type="entry name" value="FAD/NAD(P)-binding domain"/>
    <property type="match status" value="1"/>
</dbReference>
<dbReference type="Pfam" id="PF12831">
    <property type="entry name" value="FAD_oxidored"/>
    <property type="match status" value="1"/>
</dbReference>
<organism evidence="1 2">
    <name type="scientific">Pseudopedobacter saltans</name>
    <dbReference type="NCBI Taxonomy" id="151895"/>
    <lineage>
        <taxon>Bacteria</taxon>
        <taxon>Pseudomonadati</taxon>
        <taxon>Bacteroidota</taxon>
        <taxon>Sphingobacteriia</taxon>
        <taxon>Sphingobacteriales</taxon>
        <taxon>Sphingobacteriaceae</taxon>
        <taxon>Pseudopedobacter</taxon>
    </lineage>
</organism>
<dbReference type="EMBL" id="QFOI01000166">
    <property type="protein sequence ID" value="PZP48312.1"/>
    <property type="molecule type" value="Genomic_DNA"/>
</dbReference>
<dbReference type="PANTHER" id="PTHR10668:SF105">
    <property type="entry name" value="DEHYDROGENASE-RELATED"/>
    <property type="match status" value="1"/>
</dbReference>
<gene>
    <name evidence="1" type="ORF">DI598_10095</name>
</gene>
<comment type="caution">
    <text evidence="1">The sequence shown here is derived from an EMBL/GenBank/DDBJ whole genome shotgun (WGS) entry which is preliminary data.</text>
</comment>
<sequence>MSQEYDAIVVGSGPNGFAAAITLQQKGLSVLLIEGEQSIGGGMRTKELFGPGNWSDICSAIHPMAAGSPFFQSLSLENFGLEYIHPEILAAHPFDDGTAAILKKSLEETASSLGQDETIYKDIFSSLIKDWPIISKDVLGPLHWPAKPSKFLKFGVNALLPASIFSKKFVTEKAKGLWAGMAAHSLLPLNKLTTSAIGLVLMANGHIGGWPIPKGGSQSLANALASLFTSIGGKIEVGHYVNDISELPSSKVVLFDTSPKMLVNIASNDLPDSYKRKIEKFRYGAGVFKMDWLLREPIPFVSENSRRAGTVHIGGTLQEIGQSEYDVAKGKISGKPFVLLAQQSLFDKERVTDGNQIVWGYCHVPNGSTVDCTEIIENQIERFAPGFKDLIIDRHSFNTQQIQSYNPNYIGGDINGGMLDIAQLYSRPILQSSPYRTPNKRLYLCSASTPPGGGVHGMSGYYAAKRVLKEHWNIEL</sequence>
<protein>
    <submittedName>
        <fullName evidence="1">FAD-dependent oxidoreductase</fullName>
    </submittedName>
</protein>
<dbReference type="PANTHER" id="PTHR10668">
    <property type="entry name" value="PHYTOENE DEHYDROGENASE"/>
    <property type="match status" value="1"/>
</dbReference>
<dbReference type="AlphaFoldDB" id="A0A2W5GY42"/>
<dbReference type="PRINTS" id="PR00411">
    <property type="entry name" value="PNDRDTASEI"/>
</dbReference>
<evidence type="ECO:0000313" key="2">
    <source>
        <dbReference type="Proteomes" id="UP000249645"/>
    </source>
</evidence>